<evidence type="ECO:0000313" key="2">
    <source>
        <dbReference type="Proteomes" id="UP000784294"/>
    </source>
</evidence>
<protein>
    <submittedName>
        <fullName evidence="1">Uncharacterized protein</fullName>
    </submittedName>
</protein>
<sequence>MHQHSAPICRENGHFICVPACTIAELLAANFGERFLLAPFHRRARPVCLRVAVTTVGARRFRRDENQSCKGLQSRPADHAAGFGNYQICSQMPASRHLLRPHSLRPPDTHSGTWALGQSGRRAGVVGRLARRVASPNRLFEASSSPAIVETLWGP</sequence>
<comment type="caution">
    <text evidence="1">The sequence shown here is derived from an EMBL/GenBank/DDBJ whole genome shotgun (WGS) entry which is preliminary data.</text>
</comment>
<proteinExistence type="predicted"/>
<name>A0A448XBW0_9PLAT</name>
<keyword evidence="2" id="KW-1185">Reference proteome</keyword>
<gene>
    <name evidence="1" type="ORF">PXEA_LOCUS26443</name>
</gene>
<dbReference type="Proteomes" id="UP000784294">
    <property type="component" value="Unassembled WGS sequence"/>
</dbReference>
<dbReference type="AlphaFoldDB" id="A0A448XBW0"/>
<organism evidence="1 2">
    <name type="scientific">Protopolystoma xenopodis</name>
    <dbReference type="NCBI Taxonomy" id="117903"/>
    <lineage>
        <taxon>Eukaryota</taxon>
        <taxon>Metazoa</taxon>
        <taxon>Spiralia</taxon>
        <taxon>Lophotrochozoa</taxon>
        <taxon>Platyhelminthes</taxon>
        <taxon>Monogenea</taxon>
        <taxon>Polyopisthocotylea</taxon>
        <taxon>Polystomatidea</taxon>
        <taxon>Polystomatidae</taxon>
        <taxon>Protopolystoma</taxon>
    </lineage>
</organism>
<dbReference type="EMBL" id="CAAALY010245015">
    <property type="protein sequence ID" value="VEL33003.1"/>
    <property type="molecule type" value="Genomic_DNA"/>
</dbReference>
<accession>A0A448XBW0</accession>
<reference evidence="1" key="1">
    <citation type="submission" date="2018-11" db="EMBL/GenBank/DDBJ databases">
        <authorList>
            <consortium name="Pathogen Informatics"/>
        </authorList>
    </citation>
    <scope>NUCLEOTIDE SEQUENCE</scope>
</reference>
<evidence type="ECO:0000313" key="1">
    <source>
        <dbReference type="EMBL" id="VEL33003.1"/>
    </source>
</evidence>